<dbReference type="PANTHER" id="PTHR23513:SF17">
    <property type="entry name" value="MEMBRANE PROTEIN"/>
    <property type="match status" value="1"/>
</dbReference>
<dbReference type="SUPFAM" id="SSF103473">
    <property type="entry name" value="MFS general substrate transporter"/>
    <property type="match status" value="1"/>
</dbReference>
<feature type="transmembrane region" description="Helical" evidence="7">
    <location>
        <begin position="31"/>
        <end position="50"/>
    </location>
</feature>
<comment type="subcellular location">
    <subcellularLocation>
        <location evidence="1">Cell membrane</location>
        <topology evidence="1">Multi-pass membrane protein</topology>
    </subcellularLocation>
</comment>
<keyword evidence="9" id="KW-1185">Reference proteome</keyword>
<dbReference type="EMBL" id="BAAATA010000005">
    <property type="protein sequence ID" value="GAA2477286.1"/>
    <property type="molecule type" value="Genomic_DNA"/>
</dbReference>
<comment type="caution">
    <text evidence="8">The sequence shown here is derived from an EMBL/GenBank/DDBJ whole genome shotgun (WGS) entry which is preliminary data.</text>
</comment>
<evidence type="ECO:0000313" key="8">
    <source>
        <dbReference type="EMBL" id="GAA2477286.1"/>
    </source>
</evidence>
<dbReference type="InterPro" id="IPR011701">
    <property type="entry name" value="MFS"/>
</dbReference>
<gene>
    <name evidence="8" type="ORF">GCM10010406_11790</name>
</gene>
<feature type="transmembrane region" description="Helical" evidence="7">
    <location>
        <begin position="384"/>
        <end position="403"/>
    </location>
</feature>
<evidence type="ECO:0000256" key="3">
    <source>
        <dbReference type="ARBA" id="ARBA00022692"/>
    </source>
</evidence>
<accession>A0ABN3L3R6</accession>
<sequence length="443" mass="44163">MAPSGQSHAADPERTAAALPAHRDGNVLRWLAAYGLSVIGDSIYFLALSWSAVRLGDPTEAGLVMAAGSVPRALLMLGGGVVADRFGPRRVVIGSDLVRCLAVLTAAAAVLVAPGLWLLVPLALVFGVVDALFMPAIGALPPRITTAGELGRVQGMRTVSTRLAQVCAPPLGGLAFALGGPSAAFAAAGVLFAVSLVLLLLVRLGPLPGEGAGKDPASPEADADAAGRPGPGPRKTGSVARTMRADLLDGLRYARRHRLIGPLLAVRAFGDLGFIVPLNIGAALLADARGWGAAGLGWLFSAFGAGAALAGLLVTVRGRLPRAGLLQSLLLLVAAVCCASLAVVPTLAAAVAAMGTVGLSAGVAGTLGSALIQTAADPAYLGRVTSLLMLMAVGLAPLMYPVAGAAVSLWGLEPVFAVCGALVAAAALVGLSSTAVRGAELPD</sequence>
<evidence type="ECO:0000256" key="2">
    <source>
        <dbReference type="ARBA" id="ARBA00022475"/>
    </source>
</evidence>
<dbReference type="Pfam" id="PF07690">
    <property type="entry name" value="MFS_1"/>
    <property type="match status" value="1"/>
</dbReference>
<dbReference type="RefSeq" id="WP_344382044.1">
    <property type="nucleotide sequence ID" value="NZ_BAAATA010000005.1"/>
</dbReference>
<reference evidence="8 9" key="1">
    <citation type="journal article" date="2019" name="Int. J. Syst. Evol. Microbiol.">
        <title>The Global Catalogue of Microorganisms (GCM) 10K type strain sequencing project: providing services to taxonomists for standard genome sequencing and annotation.</title>
        <authorList>
            <consortium name="The Broad Institute Genomics Platform"/>
            <consortium name="The Broad Institute Genome Sequencing Center for Infectious Disease"/>
            <person name="Wu L."/>
            <person name="Ma J."/>
        </authorList>
    </citation>
    <scope>NUCLEOTIDE SEQUENCE [LARGE SCALE GENOMIC DNA]</scope>
    <source>
        <strain evidence="8 9">JCM 6307</strain>
    </source>
</reference>
<feature type="transmembrane region" description="Helical" evidence="7">
    <location>
        <begin position="350"/>
        <end position="372"/>
    </location>
</feature>
<evidence type="ECO:0000256" key="1">
    <source>
        <dbReference type="ARBA" id="ARBA00004651"/>
    </source>
</evidence>
<feature type="transmembrane region" description="Helical" evidence="7">
    <location>
        <begin position="415"/>
        <end position="436"/>
    </location>
</feature>
<feature type="compositionally biased region" description="Low complexity" evidence="6">
    <location>
        <begin position="212"/>
        <end position="228"/>
    </location>
</feature>
<dbReference type="Gene3D" id="1.20.1250.20">
    <property type="entry name" value="MFS general substrate transporter like domains"/>
    <property type="match status" value="1"/>
</dbReference>
<dbReference type="PANTHER" id="PTHR23513">
    <property type="entry name" value="INTEGRAL MEMBRANE EFFLUX PROTEIN-RELATED"/>
    <property type="match status" value="1"/>
</dbReference>
<evidence type="ECO:0000256" key="7">
    <source>
        <dbReference type="SAM" id="Phobius"/>
    </source>
</evidence>
<keyword evidence="2" id="KW-1003">Cell membrane</keyword>
<feature type="transmembrane region" description="Helical" evidence="7">
    <location>
        <begin position="184"/>
        <end position="204"/>
    </location>
</feature>
<evidence type="ECO:0000313" key="9">
    <source>
        <dbReference type="Proteomes" id="UP001501358"/>
    </source>
</evidence>
<feature type="transmembrane region" description="Helical" evidence="7">
    <location>
        <begin position="298"/>
        <end position="316"/>
    </location>
</feature>
<feature type="region of interest" description="Disordered" evidence="6">
    <location>
        <begin position="212"/>
        <end position="239"/>
    </location>
</feature>
<feature type="transmembrane region" description="Helical" evidence="7">
    <location>
        <begin position="323"/>
        <end position="344"/>
    </location>
</feature>
<keyword evidence="5 7" id="KW-0472">Membrane</keyword>
<organism evidence="8 9">
    <name type="scientific">Streptomyces thermolineatus</name>
    <dbReference type="NCBI Taxonomy" id="44033"/>
    <lineage>
        <taxon>Bacteria</taxon>
        <taxon>Bacillati</taxon>
        <taxon>Actinomycetota</taxon>
        <taxon>Actinomycetes</taxon>
        <taxon>Kitasatosporales</taxon>
        <taxon>Streptomycetaceae</taxon>
        <taxon>Streptomyces</taxon>
    </lineage>
</organism>
<keyword evidence="3 7" id="KW-0812">Transmembrane</keyword>
<dbReference type="InterPro" id="IPR036259">
    <property type="entry name" value="MFS_trans_sf"/>
</dbReference>
<evidence type="ECO:0000256" key="5">
    <source>
        <dbReference type="ARBA" id="ARBA00023136"/>
    </source>
</evidence>
<feature type="transmembrane region" description="Helical" evidence="7">
    <location>
        <begin position="62"/>
        <end position="84"/>
    </location>
</feature>
<protein>
    <submittedName>
        <fullName evidence="8">MFS transporter</fullName>
    </submittedName>
</protein>
<proteinExistence type="predicted"/>
<evidence type="ECO:0000256" key="6">
    <source>
        <dbReference type="SAM" id="MobiDB-lite"/>
    </source>
</evidence>
<feature type="transmembrane region" description="Helical" evidence="7">
    <location>
        <begin position="264"/>
        <end position="286"/>
    </location>
</feature>
<name>A0ABN3L3R6_9ACTN</name>
<keyword evidence="4 7" id="KW-1133">Transmembrane helix</keyword>
<dbReference type="CDD" id="cd06173">
    <property type="entry name" value="MFS_MefA_like"/>
    <property type="match status" value="1"/>
</dbReference>
<evidence type="ECO:0000256" key="4">
    <source>
        <dbReference type="ARBA" id="ARBA00022989"/>
    </source>
</evidence>
<dbReference type="Proteomes" id="UP001501358">
    <property type="component" value="Unassembled WGS sequence"/>
</dbReference>